<sequence>MSKDVVKNTVIGLLVVALLGAVYGVYHERQEKLSINTGTTTQLPHGKYKVHSSSKVKNATVENNKLKLDKTEYYMVPATNGKNAKNQNVLTTQNVKNGNTFLYSLKKNGNKIEFRAITNGETGKIAFTLEK</sequence>
<dbReference type="PATRIC" id="fig|1620.3.peg.486"/>
<organism evidence="1 2">
    <name type="scientific">Weissella minor</name>
    <dbReference type="NCBI Taxonomy" id="1620"/>
    <lineage>
        <taxon>Bacteria</taxon>
        <taxon>Bacillati</taxon>
        <taxon>Bacillota</taxon>
        <taxon>Bacilli</taxon>
        <taxon>Lactobacillales</taxon>
        <taxon>Lactobacillaceae</taxon>
        <taxon>Weissella</taxon>
    </lineage>
</organism>
<dbReference type="EMBL" id="JQCD01000024">
    <property type="protein sequence ID" value="KRN76969.1"/>
    <property type="molecule type" value="Genomic_DNA"/>
</dbReference>
<proteinExistence type="predicted"/>
<reference evidence="1 2" key="1">
    <citation type="journal article" date="2015" name="Genome Announc.">
        <title>Expanding the biotechnology potential of lactobacilli through comparative genomics of 213 strains and associated genera.</title>
        <authorList>
            <person name="Sun Z."/>
            <person name="Harris H.M."/>
            <person name="McCann A."/>
            <person name="Guo C."/>
            <person name="Argimon S."/>
            <person name="Zhang W."/>
            <person name="Yang X."/>
            <person name="Jeffery I.B."/>
            <person name="Cooney J.C."/>
            <person name="Kagawa T.F."/>
            <person name="Liu W."/>
            <person name="Song Y."/>
            <person name="Salvetti E."/>
            <person name="Wrobel A."/>
            <person name="Rasinkangas P."/>
            <person name="Parkhill J."/>
            <person name="Rea M.C."/>
            <person name="O'Sullivan O."/>
            <person name="Ritari J."/>
            <person name="Douillard F.P."/>
            <person name="Paul Ross R."/>
            <person name="Yang R."/>
            <person name="Briner A.E."/>
            <person name="Felis G.E."/>
            <person name="de Vos W.M."/>
            <person name="Barrangou R."/>
            <person name="Klaenhammer T.R."/>
            <person name="Caufield P.W."/>
            <person name="Cui Y."/>
            <person name="Zhang H."/>
            <person name="O'Toole P.W."/>
        </authorList>
    </citation>
    <scope>NUCLEOTIDE SEQUENCE [LARGE SCALE GENOMIC DNA]</scope>
    <source>
        <strain evidence="1 2">DSM 20014</strain>
    </source>
</reference>
<dbReference type="Proteomes" id="UP000051673">
    <property type="component" value="Unassembled WGS sequence"/>
</dbReference>
<dbReference type="RefSeq" id="WP_057787822.1">
    <property type="nucleotide sequence ID" value="NZ_JQCD01000024.1"/>
</dbReference>
<protein>
    <submittedName>
        <fullName evidence="1">Uncharacterized protein</fullName>
    </submittedName>
</protein>
<comment type="caution">
    <text evidence="1">The sequence shown here is derived from an EMBL/GenBank/DDBJ whole genome shotgun (WGS) entry which is preliminary data.</text>
</comment>
<dbReference type="STRING" id="1620.IV67_GL000481"/>
<gene>
    <name evidence="1" type="ORF">IV67_GL000481</name>
</gene>
<dbReference type="AlphaFoldDB" id="A0A0R2JI16"/>
<evidence type="ECO:0000313" key="1">
    <source>
        <dbReference type="EMBL" id="KRN76969.1"/>
    </source>
</evidence>
<keyword evidence="2" id="KW-1185">Reference proteome</keyword>
<evidence type="ECO:0000313" key="2">
    <source>
        <dbReference type="Proteomes" id="UP000051673"/>
    </source>
</evidence>
<name>A0A0R2JI16_9LACO</name>
<accession>A0A0R2JI16</accession>